<comment type="catalytic activity">
    <reaction evidence="1 9">
        <text>Endohydrolysis of (1-&gt;4)-beta-D-glucosidic linkages in cellulose, lichenin and cereal beta-D-glucans.</text>
        <dbReference type="EC" id="3.2.1.4"/>
    </reaction>
</comment>
<evidence type="ECO:0000256" key="7">
    <source>
        <dbReference type="ARBA" id="ARBA00023326"/>
    </source>
</evidence>
<evidence type="ECO:0000259" key="11">
    <source>
        <dbReference type="Pfam" id="PF00759"/>
    </source>
</evidence>
<dbReference type="OrthoDB" id="10257085at2759"/>
<keyword evidence="10" id="KW-1133">Transmembrane helix</keyword>
<evidence type="ECO:0000256" key="4">
    <source>
        <dbReference type="ARBA" id="ARBA00023001"/>
    </source>
</evidence>
<feature type="chain" id="PRO_5034767657" description="Endoglucanase" evidence="9">
    <location>
        <begin position="18"/>
        <end position="645"/>
    </location>
</feature>
<evidence type="ECO:0000256" key="3">
    <source>
        <dbReference type="ARBA" id="ARBA00022801"/>
    </source>
</evidence>
<protein>
    <recommendedName>
        <fullName evidence="9">Endoglucanase</fullName>
        <ecNumber evidence="9">3.2.1.4</ecNumber>
    </recommendedName>
</protein>
<feature type="active site" evidence="8">
    <location>
        <position position="533"/>
    </location>
</feature>
<evidence type="ECO:0000256" key="5">
    <source>
        <dbReference type="ARBA" id="ARBA00023277"/>
    </source>
</evidence>
<dbReference type="Gene3D" id="1.50.10.10">
    <property type="match status" value="1"/>
</dbReference>
<dbReference type="EC" id="3.2.1.4" evidence="9"/>
<feature type="domain" description="Glycoside hydrolase family 9" evidence="11">
    <location>
        <begin position="52"/>
        <end position="554"/>
    </location>
</feature>
<keyword evidence="9" id="KW-0732">Signal</keyword>
<feature type="signal peptide" evidence="9">
    <location>
        <begin position="1"/>
        <end position="17"/>
    </location>
</feature>
<dbReference type="GO" id="GO:0030245">
    <property type="term" value="P:cellulose catabolic process"/>
    <property type="evidence" value="ECO:0007669"/>
    <property type="project" value="UniProtKB-KW"/>
</dbReference>
<dbReference type="PANTHER" id="PTHR22298">
    <property type="entry name" value="ENDO-1,4-BETA-GLUCANASE"/>
    <property type="match status" value="1"/>
</dbReference>
<dbReference type="GO" id="GO:0008810">
    <property type="term" value="F:cellulase activity"/>
    <property type="evidence" value="ECO:0007669"/>
    <property type="project" value="UniProtKB-EC"/>
</dbReference>
<evidence type="ECO:0000256" key="1">
    <source>
        <dbReference type="ARBA" id="ARBA00000966"/>
    </source>
</evidence>
<evidence type="ECO:0000256" key="10">
    <source>
        <dbReference type="SAM" id="Phobius"/>
    </source>
</evidence>
<dbReference type="InterPro" id="IPR001701">
    <property type="entry name" value="Glyco_hydro_9"/>
</dbReference>
<gene>
    <name evidence="12" type="ORF">OBBRIDRAFT_834825</name>
</gene>
<keyword evidence="6 8" id="KW-0326">Glycosidase</keyword>
<dbReference type="SUPFAM" id="SSF48208">
    <property type="entry name" value="Six-hairpin glycosidases"/>
    <property type="match status" value="1"/>
</dbReference>
<keyword evidence="13" id="KW-1185">Reference proteome</keyword>
<name>A0A8E2AYW4_9APHY</name>
<comment type="similarity">
    <text evidence="2 8 9">Belongs to the glycosyl hydrolase 9 (cellulase E) family.</text>
</comment>
<keyword evidence="5 8" id="KW-0119">Carbohydrate metabolism</keyword>
<dbReference type="InterPro" id="IPR012341">
    <property type="entry name" value="6hp_glycosidase-like_sf"/>
</dbReference>
<dbReference type="EMBL" id="KV722399">
    <property type="protein sequence ID" value="OCH90734.1"/>
    <property type="molecule type" value="Genomic_DNA"/>
</dbReference>
<evidence type="ECO:0000256" key="9">
    <source>
        <dbReference type="RuleBase" id="RU361166"/>
    </source>
</evidence>
<keyword evidence="10" id="KW-0812">Transmembrane</keyword>
<evidence type="ECO:0000256" key="2">
    <source>
        <dbReference type="ARBA" id="ARBA00007072"/>
    </source>
</evidence>
<dbReference type="PROSITE" id="PS00698">
    <property type="entry name" value="GH9_3"/>
    <property type="match status" value="1"/>
</dbReference>
<evidence type="ECO:0000256" key="8">
    <source>
        <dbReference type="PROSITE-ProRule" id="PRU10060"/>
    </source>
</evidence>
<feature type="transmembrane region" description="Helical" evidence="10">
    <location>
        <begin position="604"/>
        <end position="626"/>
    </location>
</feature>
<evidence type="ECO:0000313" key="13">
    <source>
        <dbReference type="Proteomes" id="UP000250043"/>
    </source>
</evidence>
<proteinExistence type="inferred from homology"/>
<dbReference type="Pfam" id="PF00759">
    <property type="entry name" value="Glyco_hydro_9"/>
    <property type="match status" value="1"/>
</dbReference>
<feature type="active site" evidence="8">
    <location>
        <position position="542"/>
    </location>
</feature>
<dbReference type="InterPro" id="IPR008928">
    <property type="entry name" value="6-hairpin_glycosidase_sf"/>
</dbReference>
<dbReference type="AlphaFoldDB" id="A0A8E2AYW4"/>
<sequence>MNALVLLLIACPLLAHCQLSLPHPPYLPPNASFGAQPANSSDVSHPNPQWSALLGNLLYFYDAQRSGKLPADERVSWRNDSAVSDGQDVGLDLSGGYYDAGDYIKCTFPLASLAILTPCRAEIFILAYQSFTLMSACWGALTLGKGYDMANQTPYLDDMLRWGLDWMIKAHPSSHTLFVQVGDGDLDDAYWGGDQGIPGPRPSYQINDTSPGTDAAAQAAAAFAACSALYSNHTLSPPPASPNASLALSPASLQNATYASTLLAHAQQLWDFATNATGGQRTYQTSVPAAGEAYASSGYGDELTVAGFFLSLASLPANPSNSTNSPNDTAAARSYYASASTYFEQFELSGQLQPGQEQVFNWDSKTPGAVVLAAQIAKAFPDAVGESNSSRWTALAEGYFDTIVNSSGRGFLTGGGLLYYPGDSDEASLNPALNAAMLMVQYASAGLASSQSKAQTYLTFAQAQLDYALGNNPMEVPYVVGAHPNSPANPHSALATGASPADIANIDTVPAQERYILYGALVGGPDTRGRFWDLRGDWVQSEVALDYNAPLLTLASFSLVNASGDPYYTALQPGSNEKLRPKGWPCDAAYQQGCAHGLSTGAKIAMGVVLGIVGCVILGLGAYWLVLASRNSRHSGFPEKPITMH</sequence>
<evidence type="ECO:0000313" key="12">
    <source>
        <dbReference type="EMBL" id="OCH90734.1"/>
    </source>
</evidence>
<keyword evidence="7 8" id="KW-0624">Polysaccharide degradation</keyword>
<accession>A0A8E2AYW4</accession>
<reference evidence="12 13" key="1">
    <citation type="submission" date="2016-07" db="EMBL/GenBank/DDBJ databases">
        <title>Draft genome of the white-rot fungus Obba rivulosa 3A-2.</title>
        <authorList>
            <consortium name="DOE Joint Genome Institute"/>
            <person name="Miettinen O."/>
            <person name="Riley R."/>
            <person name="Acob R."/>
            <person name="Barry K."/>
            <person name="Cullen D."/>
            <person name="De Vries R."/>
            <person name="Hainaut M."/>
            <person name="Hatakka A."/>
            <person name="Henrissat B."/>
            <person name="Hilden K."/>
            <person name="Kuo R."/>
            <person name="Labutti K."/>
            <person name="Lipzen A."/>
            <person name="Makela M.R."/>
            <person name="Sandor L."/>
            <person name="Spatafora J.W."/>
            <person name="Grigoriev I.V."/>
            <person name="Hibbett D.S."/>
        </authorList>
    </citation>
    <scope>NUCLEOTIDE SEQUENCE [LARGE SCALE GENOMIC DNA]</scope>
    <source>
        <strain evidence="12 13">3A-2</strain>
    </source>
</reference>
<dbReference type="InterPro" id="IPR033126">
    <property type="entry name" value="Glyco_hydro_9_Asp/Glu_AS"/>
</dbReference>
<keyword evidence="3 8" id="KW-0378">Hydrolase</keyword>
<keyword evidence="4 9" id="KW-0136">Cellulose degradation</keyword>
<evidence type="ECO:0000256" key="6">
    <source>
        <dbReference type="ARBA" id="ARBA00023295"/>
    </source>
</evidence>
<keyword evidence="10" id="KW-0472">Membrane</keyword>
<organism evidence="12 13">
    <name type="scientific">Obba rivulosa</name>
    <dbReference type="NCBI Taxonomy" id="1052685"/>
    <lineage>
        <taxon>Eukaryota</taxon>
        <taxon>Fungi</taxon>
        <taxon>Dikarya</taxon>
        <taxon>Basidiomycota</taxon>
        <taxon>Agaricomycotina</taxon>
        <taxon>Agaricomycetes</taxon>
        <taxon>Polyporales</taxon>
        <taxon>Gelatoporiaceae</taxon>
        <taxon>Obba</taxon>
    </lineage>
</organism>
<dbReference type="Proteomes" id="UP000250043">
    <property type="component" value="Unassembled WGS sequence"/>
</dbReference>